<keyword evidence="7" id="KW-0677">Repeat</keyword>
<evidence type="ECO:0000256" key="9">
    <source>
        <dbReference type="ARBA" id="ARBA00023136"/>
    </source>
</evidence>
<evidence type="ECO:0000256" key="10">
    <source>
        <dbReference type="ARBA" id="ARBA00038715"/>
    </source>
</evidence>
<feature type="transmembrane region" description="Helical" evidence="11">
    <location>
        <begin position="113"/>
        <end position="135"/>
    </location>
</feature>
<feature type="transmembrane region" description="Helical" evidence="11">
    <location>
        <begin position="419"/>
        <end position="441"/>
    </location>
</feature>
<dbReference type="GO" id="GO:0005886">
    <property type="term" value="C:plasma membrane"/>
    <property type="evidence" value="ECO:0007669"/>
    <property type="project" value="UniProtKB-SubCell"/>
</dbReference>
<evidence type="ECO:0000256" key="2">
    <source>
        <dbReference type="ARBA" id="ARBA00007809"/>
    </source>
</evidence>
<feature type="transmembrane region" description="Helical" evidence="11">
    <location>
        <begin position="447"/>
        <end position="468"/>
    </location>
</feature>
<comment type="subunit">
    <text evidence="10">Forms homooligomers and/or heterooligomers.</text>
</comment>
<comment type="subcellular location">
    <subcellularLocation>
        <location evidence="1">Cell membrane</location>
        <topology evidence="1">Multi-pass membrane protein</topology>
    </subcellularLocation>
</comment>
<evidence type="ECO:0000256" key="7">
    <source>
        <dbReference type="ARBA" id="ARBA00022737"/>
    </source>
</evidence>
<dbReference type="Pfam" id="PF03083">
    <property type="entry name" value="MtN3_slv"/>
    <property type="match status" value="3"/>
</dbReference>
<comment type="caution">
    <text evidence="12">The sequence shown here is derived from an EMBL/GenBank/DDBJ whole genome shotgun (WGS) entry which is preliminary data.</text>
</comment>
<dbReference type="PANTHER" id="PTHR10791:SF130">
    <property type="entry name" value="BIDIRECTIONAL SUGAR TRANSPORTER SWEET6-RELATED"/>
    <property type="match status" value="1"/>
</dbReference>
<evidence type="ECO:0000256" key="11">
    <source>
        <dbReference type="SAM" id="Phobius"/>
    </source>
</evidence>
<dbReference type="EMBL" id="JAGFBR010000004">
    <property type="protein sequence ID" value="KAH0468516.1"/>
    <property type="molecule type" value="Genomic_DNA"/>
</dbReference>
<evidence type="ECO:0000256" key="4">
    <source>
        <dbReference type="ARBA" id="ARBA00022475"/>
    </source>
</evidence>
<keyword evidence="5" id="KW-0762">Sugar transport</keyword>
<dbReference type="AlphaFoldDB" id="A0AAV7HIY9"/>
<proteinExistence type="inferred from homology"/>
<evidence type="ECO:0000256" key="1">
    <source>
        <dbReference type="ARBA" id="ARBA00004651"/>
    </source>
</evidence>
<dbReference type="FunFam" id="1.20.1280.290:FF:000001">
    <property type="entry name" value="Bidirectional sugar transporter SWEET"/>
    <property type="match status" value="2"/>
</dbReference>
<evidence type="ECO:0000256" key="6">
    <source>
        <dbReference type="ARBA" id="ARBA00022692"/>
    </source>
</evidence>
<dbReference type="Proteomes" id="UP000775213">
    <property type="component" value="Unassembled WGS sequence"/>
</dbReference>
<accession>A0AAV7HIY9</accession>
<evidence type="ECO:0000313" key="12">
    <source>
        <dbReference type="EMBL" id="KAH0468516.1"/>
    </source>
</evidence>
<feature type="transmembrane region" description="Helical" evidence="11">
    <location>
        <begin position="326"/>
        <end position="348"/>
    </location>
</feature>
<comment type="similarity">
    <text evidence="2">Belongs to the SWEET sugar transporter family.</text>
</comment>
<evidence type="ECO:0000256" key="3">
    <source>
        <dbReference type="ARBA" id="ARBA00022448"/>
    </source>
</evidence>
<keyword evidence="13" id="KW-1185">Reference proteome</keyword>
<dbReference type="PANTHER" id="PTHR10791">
    <property type="entry name" value="RAG1-ACTIVATING PROTEIN 1"/>
    <property type="match status" value="1"/>
</dbReference>
<dbReference type="InterPro" id="IPR047664">
    <property type="entry name" value="SWEET"/>
</dbReference>
<feature type="transmembrane region" description="Helical" evidence="11">
    <location>
        <begin position="385"/>
        <end position="407"/>
    </location>
</feature>
<dbReference type="FunFam" id="1.20.1280.290:FF:000002">
    <property type="entry name" value="Bidirectional sugar transporter SWEET"/>
    <property type="match status" value="1"/>
</dbReference>
<feature type="transmembrane region" description="Helical" evidence="11">
    <location>
        <begin position="357"/>
        <end position="379"/>
    </location>
</feature>
<protein>
    <recommendedName>
        <fullName evidence="14">Bidirectional sugar transporter SWEET</fullName>
    </recommendedName>
</protein>
<reference evidence="12 13" key="1">
    <citation type="journal article" date="2021" name="Hortic Res">
        <title>Chromosome-scale assembly of the Dendrobium chrysotoxum genome enhances the understanding of orchid evolution.</title>
        <authorList>
            <person name="Zhang Y."/>
            <person name="Zhang G.Q."/>
            <person name="Zhang D."/>
            <person name="Liu X.D."/>
            <person name="Xu X.Y."/>
            <person name="Sun W.H."/>
            <person name="Yu X."/>
            <person name="Zhu X."/>
            <person name="Wang Z.W."/>
            <person name="Zhao X."/>
            <person name="Zhong W.Y."/>
            <person name="Chen H."/>
            <person name="Yin W.L."/>
            <person name="Huang T."/>
            <person name="Niu S.C."/>
            <person name="Liu Z.J."/>
        </authorList>
    </citation>
    <scope>NUCLEOTIDE SEQUENCE [LARGE SCALE GENOMIC DNA]</scope>
    <source>
        <strain evidence="12">Lindl</strain>
    </source>
</reference>
<evidence type="ECO:0000313" key="13">
    <source>
        <dbReference type="Proteomes" id="UP000775213"/>
    </source>
</evidence>
<keyword evidence="6 11" id="KW-0812">Transmembrane</keyword>
<keyword evidence="8 11" id="KW-1133">Transmembrane helix</keyword>
<keyword evidence="9 11" id="KW-0472">Membrane</keyword>
<feature type="transmembrane region" description="Helical" evidence="11">
    <location>
        <begin position="299"/>
        <end position="320"/>
    </location>
</feature>
<feature type="transmembrane region" description="Helical" evidence="11">
    <location>
        <begin position="83"/>
        <end position="104"/>
    </location>
</feature>
<feature type="transmembrane region" description="Helical" evidence="11">
    <location>
        <begin position="141"/>
        <end position="165"/>
    </location>
</feature>
<keyword evidence="4" id="KW-1003">Cell membrane</keyword>
<name>A0AAV7HIY9_DENCH</name>
<keyword evidence="3" id="KW-0813">Transport</keyword>
<gene>
    <name evidence="12" type="ORF">IEQ34_003549</name>
</gene>
<evidence type="ECO:0000256" key="5">
    <source>
        <dbReference type="ARBA" id="ARBA00022597"/>
    </source>
</evidence>
<dbReference type="GO" id="GO:0051119">
    <property type="term" value="F:sugar transmembrane transporter activity"/>
    <property type="evidence" value="ECO:0007669"/>
    <property type="project" value="InterPro"/>
</dbReference>
<sequence length="492" mass="55001">MVIALSYPPTTMVWANQIRTAVGIIGNVISLLLFLSPLPTFYRICKKKSMEHFSVVPYVAMLLNCMLWVLYGMPFVKPNSTLIITINGASTVIELICIFIYLLYLDGSRWIKALLLLSTNIAFIVIVAAIVHSIFKSHERRTLIIGILCIVFCIIMFASLLFIMVRCDPAQMQLGCSILCSISEDSSKDHGVKSTNEAVVFDLPMNEKLDSNENMKNSSILKESGMNSIAISSEIPISVNKFNVLKIAFPYPPTIMVSADQIRTTIGIIGNAISLVLFLSPLPTFYRICKNKSVEHFSVVPYVATLFNCMLWVLYGMPFVKPNSTLIVTINGAGTVIELLYIFIYLLYSDGSRRIKALLLLFADIAFITVVAGIVLSIFKSHERRTLIIGVLCIIFCIMMYASPLSIMKRVIRTRSTEYIPLYLSITYFFNGLCWTTYSLIHLDVNLTIPNAIGLLFAIAQLLLHAIYSKSTKRQSNEAKSEVALSEVNVTH</sequence>
<feature type="transmembrane region" description="Helical" evidence="11">
    <location>
        <begin position="20"/>
        <end position="41"/>
    </location>
</feature>
<organism evidence="12 13">
    <name type="scientific">Dendrobium chrysotoxum</name>
    <name type="common">Orchid</name>
    <dbReference type="NCBI Taxonomy" id="161865"/>
    <lineage>
        <taxon>Eukaryota</taxon>
        <taxon>Viridiplantae</taxon>
        <taxon>Streptophyta</taxon>
        <taxon>Embryophyta</taxon>
        <taxon>Tracheophyta</taxon>
        <taxon>Spermatophyta</taxon>
        <taxon>Magnoliopsida</taxon>
        <taxon>Liliopsida</taxon>
        <taxon>Asparagales</taxon>
        <taxon>Orchidaceae</taxon>
        <taxon>Epidendroideae</taxon>
        <taxon>Malaxideae</taxon>
        <taxon>Dendrobiinae</taxon>
        <taxon>Dendrobium</taxon>
    </lineage>
</organism>
<feature type="transmembrane region" description="Helical" evidence="11">
    <location>
        <begin position="53"/>
        <end position="71"/>
    </location>
</feature>
<evidence type="ECO:0008006" key="14">
    <source>
        <dbReference type="Google" id="ProtNLM"/>
    </source>
</evidence>
<dbReference type="InterPro" id="IPR004316">
    <property type="entry name" value="SWEET_rpt"/>
</dbReference>
<dbReference type="Gene3D" id="1.20.1280.290">
    <property type="match status" value="3"/>
</dbReference>
<evidence type="ECO:0000256" key="8">
    <source>
        <dbReference type="ARBA" id="ARBA00022989"/>
    </source>
</evidence>